<evidence type="ECO:0000313" key="1">
    <source>
        <dbReference type="EMBL" id="GBF98668.1"/>
    </source>
</evidence>
<dbReference type="Proteomes" id="UP000247498">
    <property type="component" value="Unassembled WGS sequence"/>
</dbReference>
<comment type="caution">
    <text evidence="1">The sequence shown here is derived from an EMBL/GenBank/DDBJ whole genome shotgun (WGS) entry which is preliminary data.</text>
</comment>
<dbReference type="STRING" id="307507.A0A2V0PFN8"/>
<gene>
    <name evidence="1" type="ORF">Rsub_11662</name>
</gene>
<organism evidence="1 2">
    <name type="scientific">Raphidocelis subcapitata</name>
    <dbReference type="NCBI Taxonomy" id="307507"/>
    <lineage>
        <taxon>Eukaryota</taxon>
        <taxon>Viridiplantae</taxon>
        <taxon>Chlorophyta</taxon>
        <taxon>core chlorophytes</taxon>
        <taxon>Chlorophyceae</taxon>
        <taxon>CS clade</taxon>
        <taxon>Sphaeropleales</taxon>
        <taxon>Selenastraceae</taxon>
        <taxon>Raphidocelis</taxon>
    </lineage>
</organism>
<evidence type="ECO:0000313" key="2">
    <source>
        <dbReference type="Proteomes" id="UP000247498"/>
    </source>
</evidence>
<accession>A0A2V0PFN8</accession>
<reference evidence="1 2" key="1">
    <citation type="journal article" date="2018" name="Sci. Rep.">
        <title>Raphidocelis subcapitata (=Pseudokirchneriella subcapitata) provides an insight into genome evolution and environmental adaptations in the Sphaeropleales.</title>
        <authorList>
            <person name="Suzuki S."/>
            <person name="Yamaguchi H."/>
            <person name="Nakajima N."/>
            <person name="Kawachi M."/>
        </authorList>
    </citation>
    <scope>NUCLEOTIDE SEQUENCE [LARGE SCALE GENOMIC DNA]</scope>
    <source>
        <strain evidence="1 2">NIES-35</strain>
    </source>
</reference>
<keyword evidence="2" id="KW-1185">Reference proteome</keyword>
<sequence length="346" mass="37136">MRSARGRRTRWRGKGGTGHRGAVPLLESFFDPDGGLSPAFARAFESWMPWETNPIYAILHEAIYCQGAQSRWAAHRVRGEREFAAAFDAAGAAARGDPVNFTGEMVYPWMFEDFAALRPYKAAAEVLAAKSDWGQLYDTEALSSNAVPTAAALYLEDMYVDYALAQESAEHVRGLRIWATNEYKHSGIRDDGSRILDRLLGMARDMILLEYLSTEEVAAWAAMVDGGTRGGAATAALWARARADPASLSAAERAAAAAARAGRAKVGRLLALLAARQSLLRSQRRSVRTLGWLLGHASGRRGAGDEAEGPEWLGAELADAQARLAAEVAGGRGGGASGARAFRAAR</sequence>
<proteinExistence type="predicted"/>
<dbReference type="InParanoid" id="A0A2V0PFN8"/>
<dbReference type="EMBL" id="BDRX01000131">
    <property type="protein sequence ID" value="GBF98668.1"/>
    <property type="molecule type" value="Genomic_DNA"/>
</dbReference>
<name>A0A2V0PFN8_9CHLO</name>
<dbReference type="InterPro" id="IPR029058">
    <property type="entry name" value="AB_hydrolase_fold"/>
</dbReference>
<dbReference type="SUPFAM" id="SSF53474">
    <property type="entry name" value="alpha/beta-Hydrolases"/>
    <property type="match status" value="1"/>
</dbReference>
<dbReference type="AlphaFoldDB" id="A0A2V0PFN8"/>
<dbReference type="OrthoDB" id="1898734at2759"/>
<protein>
    <submittedName>
        <fullName evidence="1">Proline iminopeptidase</fullName>
    </submittedName>
</protein>